<gene>
    <name evidence="3" type="ORF">AMAG_09361</name>
</gene>
<dbReference type="EMBL" id="GG745344">
    <property type="protein sequence ID" value="KNE64334.1"/>
    <property type="molecule type" value="Genomic_DNA"/>
</dbReference>
<dbReference type="VEuPathDB" id="FungiDB:AMAG_09361"/>
<feature type="compositionally biased region" description="Low complexity" evidence="1">
    <location>
        <begin position="128"/>
        <end position="137"/>
    </location>
</feature>
<feature type="region of interest" description="Disordered" evidence="1">
    <location>
        <begin position="115"/>
        <end position="144"/>
    </location>
</feature>
<dbReference type="Pfam" id="PF08550">
    <property type="entry name" value="GATA_AreA"/>
    <property type="match status" value="1"/>
</dbReference>
<feature type="region of interest" description="Disordered" evidence="1">
    <location>
        <begin position="222"/>
        <end position="241"/>
    </location>
</feature>
<dbReference type="Proteomes" id="UP000054350">
    <property type="component" value="Unassembled WGS sequence"/>
</dbReference>
<evidence type="ECO:0000313" key="4">
    <source>
        <dbReference type="Proteomes" id="UP000054350"/>
    </source>
</evidence>
<keyword evidence="4" id="KW-1185">Reference proteome</keyword>
<dbReference type="OrthoDB" id="515401at2759"/>
<proteinExistence type="predicted"/>
<dbReference type="InterPro" id="IPR013860">
    <property type="entry name" value="AreA_GATA"/>
</dbReference>
<sequence>MPIATAADRAIPLGADNVHATWSEFTKKKNTRAELTRLENISWRIWHALRISAASGRAAPRFAVHVDAATACIVDPLAAAATDEAGPVSAAGNANALHLFGHHGMPAVPPAHPAFAAPSPSTSPAPAPVATARPPRTYLDDSDSDADRECVFVDACNRSVALPPRRRAPAPAAAQNGDASSPTPAAAAPAPAAAAAPPAKPFIVITLPASLLDPAPSLRKAARAARSARGPNSGAISPTSLIKRSSRHVDLSRYFAVASGASAPLAIAAAPTAASSSLAPRRMLAFPTSTAAHAPPVVFVVGSNDCDDELTESDSDDGLCLGGGGGGANGNGVLASSASMGGLRSARPAFFLDEDDDDVEDDDAGAADGHAVRSRRASQMSPDYMTRPSLDETRPTHPF</sequence>
<reference evidence="3 4" key="1">
    <citation type="submission" date="2009-11" db="EMBL/GenBank/DDBJ databases">
        <title>Annotation of Allomyces macrogynus ATCC 38327.</title>
        <authorList>
            <consortium name="The Broad Institute Genome Sequencing Platform"/>
            <person name="Russ C."/>
            <person name="Cuomo C."/>
            <person name="Burger G."/>
            <person name="Gray M.W."/>
            <person name="Holland P.W.H."/>
            <person name="King N."/>
            <person name="Lang F.B.F."/>
            <person name="Roger A.J."/>
            <person name="Ruiz-Trillo I."/>
            <person name="Young S.K."/>
            <person name="Zeng Q."/>
            <person name="Gargeya S."/>
            <person name="Fitzgerald M."/>
            <person name="Haas B."/>
            <person name="Abouelleil A."/>
            <person name="Alvarado L."/>
            <person name="Arachchi H.M."/>
            <person name="Berlin A."/>
            <person name="Chapman S.B."/>
            <person name="Gearin G."/>
            <person name="Goldberg J."/>
            <person name="Griggs A."/>
            <person name="Gujja S."/>
            <person name="Hansen M."/>
            <person name="Heiman D."/>
            <person name="Howarth C."/>
            <person name="Larimer J."/>
            <person name="Lui A."/>
            <person name="MacDonald P.J.P."/>
            <person name="McCowen C."/>
            <person name="Montmayeur A."/>
            <person name="Murphy C."/>
            <person name="Neiman D."/>
            <person name="Pearson M."/>
            <person name="Priest M."/>
            <person name="Roberts A."/>
            <person name="Saif S."/>
            <person name="Shea T."/>
            <person name="Sisk P."/>
            <person name="Stolte C."/>
            <person name="Sykes S."/>
            <person name="Wortman J."/>
            <person name="Nusbaum C."/>
            <person name="Birren B."/>
        </authorList>
    </citation>
    <scope>NUCLEOTIDE SEQUENCE [LARGE SCALE GENOMIC DNA]</scope>
    <source>
        <strain evidence="3 4">ATCC 38327</strain>
    </source>
</reference>
<name>A0A0L0SPK7_ALLM3</name>
<feature type="domain" description="Nitrogen regulatory protein areA GATA-like" evidence="2">
    <location>
        <begin position="22"/>
        <end position="47"/>
    </location>
</feature>
<feature type="compositionally biased region" description="Low complexity" evidence="1">
    <location>
        <begin position="222"/>
        <end position="235"/>
    </location>
</feature>
<protein>
    <recommendedName>
        <fullName evidence="2">Nitrogen regulatory protein areA GATA-like domain-containing protein</fullName>
    </recommendedName>
</protein>
<feature type="region of interest" description="Disordered" evidence="1">
    <location>
        <begin position="353"/>
        <end position="399"/>
    </location>
</feature>
<evidence type="ECO:0000256" key="1">
    <source>
        <dbReference type="SAM" id="MobiDB-lite"/>
    </source>
</evidence>
<feature type="compositionally biased region" description="Basic and acidic residues" evidence="1">
    <location>
        <begin position="389"/>
        <end position="399"/>
    </location>
</feature>
<accession>A0A0L0SPK7</accession>
<dbReference type="AlphaFoldDB" id="A0A0L0SPK7"/>
<organism evidence="3 4">
    <name type="scientific">Allomyces macrogynus (strain ATCC 38327)</name>
    <name type="common">Allomyces javanicus var. macrogynus</name>
    <dbReference type="NCBI Taxonomy" id="578462"/>
    <lineage>
        <taxon>Eukaryota</taxon>
        <taxon>Fungi</taxon>
        <taxon>Fungi incertae sedis</taxon>
        <taxon>Blastocladiomycota</taxon>
        <taxon>Blastocladiomycetes</taxon>
        <taxon>Blastocladiales</taxon>
        <taxon>Blastocladiaceae</taxon>
        <taxon>Allomyces</taxon>
    </lineage>
</organism>
<feature type="compositionally biased region" description="Acidic residues" evidence="1">
    <location>
        <begin position="353"/>
        <end position="365"/>
    </location>
</feature>
<feature type="region of interest" description="Disordered" evidence="1">
    <location>
        <begin position="164"/>
        <end position="192"/>
    </location>
</feature>
<reference evidence="4" key="2">
    <citation type="submission" date="2009-11" db="EMBL/GenBank/DDBJ databases">
        <title>The Genome Sequence of Allomyces macrogynus strain ATCC 38327.</title>
        <authorList>
            <consortium name="The Broad Institute Genome Sequencing Platform"/>
            <person name="Russ C."/>
            <person name="Cuomo C."/>
            <person name="Shea T."/>
            <person name="Young S.K."/>
            <person name="Zeng Q."/>
            <person name="Koehrsen M."/>
            <person name="Haas B."/>
            <person name="Borodovsky M."/>
            <person name="Guigo R."/>
            <person name="Alvarado L."/>
            <person name="Berlin A."/>
            <person name="Borenstein D."/>
            <person name="Chen Z."/>
            <person name="Engels R."/>
            <person name="Freedman E."/>
            <person name="Gellesch M."/>
            <person name="Goldberg J."/>
            <person name="Griggs A."/>
            <person name="Gujja S."/>
            <person name="Heiman D."/>
            <person name="Hepburn T."/>
            <person name="Howarth C."/>
            <person name="Jen D."/>
            <person name="Larson L."/>
            <person name="Lewis B."/>
            <person name="Mehta T."/>
            <person name="Park D."/>
            <person name="Pearson M."/>
            <person name="Roberts A."/>
            <person name="Saif S."/>
            <person name="Shenoy N."/>
            <person name="Sisk P."/>
            <person name="Stolte C."/>
            <person name="Sykes S."/>
            <person name="Walk T."/>
            <person name="White J."/>
            <person name="Yandava C."/>
            <person name="Burger G."/>
            <person name="Gray M.W."/>
            <person name="Holland P.W.H."/>
            <person name="King N."/>
            <person name="Lang F.B.F."/>
            <person name="Roger A.J."/>
            <person name="Ruiz-Trillo I."/>
            <person name="Lander E."/>
            <person name="Nusbaum C."/>
        </authorList>
    </citation>
    <scope>NUCLEOTIDE SEQUENCE [LARGE SCALE GENOMIC DNA]</scope>
    <source>
        <strain evidence="4">ATCC 38327</strain>
    </source>
</reference>
<evidence type="ECO:0000313" key="3">
    <source>
        <dbReference type="EMBL" id="KNE64334.1"/>
    </source>
</evidence>
<evidence type="ECO:0000259" key="2">
    <source>
        <dbReference type="Pfam" id="PF08550"/>
    </source>
</evidence>